<dbReference type="InterPro" id="IPR017018">
    <property type="entry name" value="UCP033634"/>
</dbReference>
<name>A0ABS4JIC8_9BACL</name>
<proteinExistence type="predicted"/>
<protein>
    <submittedName>
        <fullName evidence="1">Alpha/beta-hydrolase family hydrolase</fullName>
    </submittedName>
</protein>
<dbReference type="InterPro" id="IPR029058">
    <property type="entry name" value="AB_hydrolase_fold"/>
</dbReference>
<dbReference type="PIRSF" id="PIRSF033634">
    <property type="entry name" value="UCP033634"/>
    <property type="match status" value="1"/>
</dbReference>
<reference evidence="1 2" key="1">
    <citation type="submission" date="2021-03" db="EMBL/GenBank/DDBJ databases">
        <title>Genomic Encyclopedia of Type Strains, Phase IV (KMG-IV): sequencing the most valuable type-strain genomes for metagenomic binning, comparative biology and taxonomic classification.</title>
        <authorList>
            <person name="Goeker M."/>
        </authorList>
    </citation>
    <scope>NUCLEOTIDE SEQUENCE [LARGE SCALE GENOMIC DNA]</scope>
    <source>
        <strain evidence="1 2">DSM 26806</strain>
    </source>
</reference>
<keyword evidence="2" id="KW-1185">Reference proteome</keyword>
<evidence type="ECO:0000313" key="1">
    <source>
        <dbReference type="EMBL" id="MBP2001468.1"/>
    </source>
</evidence>
<gene>
    <name evidence="1" type="ORF">J2Z69_002513</name>
</gene>
<dbReference type="RefSeq" id="WP_209862898.1">
    <property type="nucleotide sequence ID" value="NZ_JAGGLD010000004.1"/>
</dbReference>
<sequence>MKIRDITLSSKWGTEIRQKLYQLDGESKSLVVLFPGKYFSCDRSPLYYAGVAARQQGMDVLKLEYGYQVARVELDLKDLPDVIEECMEAIQAVAEAYNNLIFVSKSLGTLIAGEIECRIQMTIHNIYLTPLHATLPYINDAKGMIIYGTQDPEFESVSVDAIIPSAERRVIAIEGADHALERETVQGSLDVLQFLVTTYTEFYETVLNRPS</sequence>
<comment type="caution">
    <text evidence="1">The sequence shown here is derived from an EMBL/GenBank/DDBJ whole genome shotgun (WGS) entry which is preliminary data.</text>
</comment>
<dbReference type="SUPFAM" id="SSF53474">
    <property type="entry name" value="alpha/beta-Hydrolases"/>
    <property type="match status" value="1"/>
</dbReference>
<evidence type="ECO:0000313" key="2">
    <source>
        <dbReference type="Proteomes" id="UP001519288"/>
    </source>
</evidence>
<dbReference type="EMBL" id="JAGGLD010000004">
    <property type="protein sequence ID" value="MBP2001468.1"/>
    <property type="molecule type" value="Genomic_DNA"/>
</dbReference>
<dbReference type="Proteomes" id="UP001519288">
    <property type="component" value="Unassembled WGS sequence"/>
</dbReference>
<accession>A0ABS4JIC8</accession>
<organism evidence="1 2">
    <name type="scientific">Paenibacillus shirakamiensis</name>
    <dbReference type="NCBI Taxonomy" id="1265935"/>
    <lineage>
        <taxon>Bacteria</taxon>
        <taxon>Bacillati</taxon>
        <taxon>Bacillota</taxon>
        <taxon>Bacilli</taxon>
        <taxon>Bacillales</taxon>
        <taxon>Paenibacillaceae</taxon>
        <taxon>Paenibacillus</taxon>
    </lineage>
</organism>